<evidence type="ECO:0000313" key="1">
    <source>
        <dbReference type="EMBL" id="MEF3835763.1"/>
    </source>
</evidence>
<protein>
    <submittedName>
        <fullName evidence="1">Uncharacterized protein</fullName>
    </submittedName>
</protein>
<dbReference type="RefSeq" id="WP_303308042.1">
    <property type="nucleotide sequence ID" value="NZ_JAODOP010000004.1"/>
</dbReference>
<accession>A0ABU7XYG2</accession>
<reference evidence="1 2" key="1">
    <citation type="submission" date="2022-09" db="EMBL/GenBank/DDBJ databases">
        <title>Genome sequencing of Flavivirga sp. MEBiC05379.</title>
        <authorList>
            <person name="Oh H.-M."/>
            <person name="Kwon K.K."/>
            <person name="Park M.J."/>
            <person name="Yang S.-H."/>
        </authorList>
    </citation>
    <scope>NUCLEOTIDE SEQUENCE [LARGE SCALE GENOMIC DNA]</scope>
    <source>
        <strain evidence="1 2">MEBiC05379</strain>
    </source>
</reference>
<dbReference type="EMBL" id="JAODOP010000004">
    <property type="protein sequence ID" value="MEF3835763.1"/>
    <property type="molecule type" value="Genomic_DNA"/>
</dbReference>
<name>A0ABU7XYG2_9FLAO</name>
<evidence type="ECO:0000313" key="2">
    <source>
        <dbReference type="Proteomes" id="UP001337305"/>
    </source>
</evidence>
<dbReference type="Proteomes" id="UP001337305">
    <property type="component" value="Unassembled WGS sequence"/>
</dbReference>
<comment type="caution">
    <text evidence="1">The sequence shown here is derived from an EMBL/GenBank/DDBJ whole genome shotgun (WGS) entry which is preliminary data.</text>
</comment>
<gene>
    <name evidence="1" type="ORF">N1F79_21745</name>
</gene>
<sequence length="485" mass="56231">MKKTVILLLIVLFVLPIQAQSIKKSDLKVLYVGQNPETPNRYMFANSLGDKIWKEDIIPERAKVFHEFFQKYFNTVDLVYGEEYNEGLTKKYDVVVFDAVPRQLNGELTESGWDLKYISDNYDKPTILIAGVAGPILSEKKSKIQVLCNCLDSHAYYFDENHPVFSTPYKLPIKTDTEMRAPNQSVHVYFSGRNLPEKMPMLKMQDVDLKKYPPGIVALPGFDDSPDAETIACGPSIKMVEAVSIGRHGNFFQWGYRADPRHLTESGKLALINSIHYISNFKGQKPFVKRLKQPRSLALNFVYSATDKAYTYEIKNKLKSHDRLNSAKIKELGGTLKEENKYILNYETKLPDRAYYLQQVPKQLLQKFGDDWNAYLSYYEANAGYMGLRKEITDEKTDGFLKIMFDKDLQNLGIANNDIKLLDTCIFMLKSNDRPELAQRLLLRYTQETFTTVKLWQKWFKKNRDKLFFTETGGYKWMINTIRDK</sequence>
<proteinExistence type="predicted"/>
<organism evidence="1 2">
    <name type="scientific">Flavivirga spongiicola</name>
    <dbReference type="NCBI Taxonomy" id="421621"/>
    <lineage>
        <taxon>Bacteria</taxon>
        <taxon>Pseudomonadati</taxon>
        <taxon>Bacteroidota</taxon>
        <taxon>Flavobacteriia</taxon>
        <taxon>Flavobacteriales</taxon>
        <taxon>Flavobacteriaceae</taxon>
        <taxon>Flavivirga</taxon>
    </lineage>
</organism>
<keyword evidence="2" id="KW-1185">Reference proteome</keyword>